<reference evidence="2 3" key="1">
    <citation type="submission" date="2017-12" db="EMBL/GenBank/DDBJ databases">
        <title>The draft genome sequence of Brumimicrobium saltpan LHR20.</title>
        <authorList>
            <person name="Do Z.-J."/>
            <person name="Luo H.-R."/>
        </authorList>
    </citation>
    <scope>NUCLEOTIDE SEQUENCE [LARGE SCALE GENOMIC DNA]</scope>
    <source>
        <strain evidence="2 3">LHR20</strain>
    </source>
</reference>
<evidence type="ECO:0000313" key="3">
    <source>
        <dbReference type="Proteomes" id="UP000236654"/>
    </source>
</evidence>
<keyword evidence="1" id="KW-0812">Transmembrane</keyword>
<accession>A0A2I0R298</accession>
<proteinExistence type="predicted"/>
<organism evidence="2 3">
    <name type="scientific">Brumimicrobium salinarum</name>
    <dbReference type="NCBI Taxonomy" id="2058658"/>
    <lineage>
        <taxon>Bacteria</taxon>
        <taxon>Pseudomonadati</taxon>
        <taxon>Bacteroidota</taxon>
        <taxon>Flavobacteriia</taxon>
        <taxon>Flavobacteriales</taxon>
        <taxon>Crocinitomicaceae</taxon>
        <taxon>Brumimicrobium</taxon>
    </lineage>
</organism>
<comment type="caution">
    <text evidence="2">The sequence shown here is derived from an EMBL/GenBank/DDBJ whole genome shotgun (WGS) entry which is preliminary data.</text>
</comment>
<evidence type="ECO:0000256" key="1">
    <source>
        <dbReference type="SAM" id="Phobius"/>
    </source>
</evidence>
<protein>
    <submittedName>
        <fullName evidence="2">Uncharacterized protein</fullName>
    </submittedName>
</protein>
<name>A0A2I0R298_9FLAO</name>
<dbReference type="EMBL" id="PJNI01000008">
    <property type="protein sequence ID" value="PKR80708.1"/>
    <property type="molecule type" value="Genomic_DNA"/>
</dbReference>
<keyword evidence="1" id="KW-0472">Membrane</keyword>
<sequence length="183" mass="21576">MPLFLLLAIKILFEKFNRFKFVEISLDSIKLFISEFGFLALLTFLTVYAIVGTKLTFKNISKKKRNAFPVKVTSIRPKNEESLSYLATYVIPLMIQGNIDTYNYIVFSILFFIYYKLYSTSSLILINPILNMKYGLFELDYIHCSNNKVKRNALIISSQKWIEEEEELKLLKLSHRLYYAYKN</sequence>
<keyword evidence="1" id="KW-1133">Transmembrane helix</keyword>
<gene>
    <name evidence="2" type="ORF">CW751_08025</name>
</gene>
<evidence type="ECO:0000313" key="2">
    <source>
        <dbReference type="EMBL" id="PKR80708.1"/>
    </source>
</evidence>
<dbReference type="Proteomes" id="UP000236654">
    <property type="component" value="Unassembled WGS sequence"/>
</dbReference>
<feature type="transmembrane region" description="Helical" evidence="1">
    <location>
        <begin position="105"/>
        <end position="126"/>
    </location>
</feature>
<dbReference type="AlphaFoldDB" id="A0A2I0R298"/>
<feature type="transmembrane region" description="Helical" evidence="1">
    <location>
        <begin position="37"/>
        <end position="57"/>
    </location>
</feature>
<keyword evidence="3" id="KW-1185">Reference proteome</keyword>